<dbReference type="PROSITE" id="PS50021">
    <property type="entry name" value="CH"/>
    <property type="match status" value="1"/>
</dbReference>
<dbReference type="VEuPathDB" id="AmoebaDB:NAEGRDRAFT_81173"/>
<feature type="region of interest" description="Disordered" evidence="1">
    <location>
        <begin position="196"/>
        <end position="285"/>
    </location>
</feature>
<dbReference type="Gene3D" id="1.10.418.10">
    <property type="entry name" value="Calponin-like domain"/>
    <property type="match status" value="1"/>
</dbReference>
<dbReference type="PRINTS" id="PR00888">
    <property type="entry name" value="SM22CALPONIN"/>
</dbReference>
<dbReference type="GO" id="GO:0015629">
    <property type="term" value="C:actin cytoskeleton"/>
    <property type="evidence" value="ECO:0007669"/>
    <property type="project" value="TreeGrafter"/>
</dbReference>
<dbReference type="GeneID" id="8850936"/>
<accession>D2VTI9</accession>
<dbReference type="OrthoDB" id="21595at2759"/>
<dbReference type="InterPro" id="IPR001715">
    <property type="entry name" value="CH_dom"/>
</dbReference>
<dbReference type="PANTHER" id="PTHR47385:SF14">
    <property type="entry name" value="TRANSGELIN"/>
    <property type="match status" value="1"/>
</dbReference>
<evidence type="ECO:0000256" key="1">
    <source>
        <dbReference type="SAM" id="MobiDB-lite"/>
    </source>
</evidence>
<feature type="domain" description="Calponin-homology (CH)" evidence="2">
    <location>
        <begin position="37"/>
        <end position="142"/>
    </location>
</feature>
<dbReference type="InterPro" id="IPR003096">
    <property type="entry name" value="SM22_calponin"/>
</dbReference>
<proteinExistence type="predicted"/>
<dbReference type="InterPro" id="IPR001997">
    <property type="entry name" value="Calponin/LIMCH1"/>
</dbReference>
<dbReference type="PANTHER" id="PTHR47385">
    <property type="entry name" value="CALPONIN"/>
    <property type="match status" value="1"/>
</dbReference>
<dbReference type="InterPro" id="IPR018649">
    <property type="entry name" value="SHOCT"/>
</dbReference>
<dbReference type="GO" id="GO:0031032">
    <property type="term" value="P:actomyosin structure organization"/>
    <property type="evidence" value="ECO:0007669"/>
    <property type="project" value="InterPro"/>
</dbReference>
<sequence>MSTYKDASEAVLYDKNGLPIYGMDLELYKKQAGKYDSDKEREVQQWIESVVGEKFASNDFQESLKDGHLLCKLINKIKPGSIPKINQSKLPFMQMENIGYFLKAAADLGLQKHDAFMTVDLYESKNIPQVIQSLFIFGSVVQKLPGYNLPRLGLKLADKREIEFTEEQLRKANAEVGQQYMASIKHDTGRSISREVVKTRDTGDASVTSQLSTASIKHDTGRSISREVVKTSSTGDKRFTSQQNEKSISHGQDRSISNEVVKIQPSSSKSPTTSSGSMDGLEELEKLASLRDKGILTEEEFQQKKRQILGL</sequence>
<feature type="compositionally biased region" description="Low complexity" evidence="1">
    <location>
        <begin position="265"/>
        <end position="277"/>
    </location>
</feature>
<dbReference type="KEGG" id="ngr:NAEGRDRAFT_81173"/>
<evidence type="ECO:0000313" key="4">
    <source>
        <dbReference type="Proteomes" id="UP000006671"/>
    </source>
</evidence>
<organism evidence="4">
    <name type="scientific">Naegleria gruberi</name>
    <name type="common">Amoeba</name>
    <dbReference type="NCBI Taxonomy" id="5762"/>
    <lineage>
        <taxon>Eukaryota</taxon>
        <taxon>Discoba</taxon>
        <taxon>Heterolobosea</taxon>
        <taxon>Tetramitia</taxon>
        <taxon>Eutetramitia</taxon>
        <taxon>Vahlkampfiidae</taxon>
        <taxon>Naegleria</taxon>
    </lineage>
</organism>
<dbReference type="SMART" id="SM00033">
    <property type="entry name" value="CH"/>
    <property type="match status" value="1"/>
</dbReference>
<dbReference type="InterPro" id="IPR050606">
    <property type="entry name" value="Calponin-like"/>
</dbReference>
<dbReference type="Proteomes" id="UP000006671">
    <property type="component" value="Unassembled WGS sequence"/>
</dbReference>
<dbReference type="GO" id="GO:0051015">
    <property type="term" value="F:actin filament binding"/>
    <property type="evidence" value="ECO:0007669"/>
    <property type="project" value="TreeGrafter"/>
</dbReference>
<dbReference type="OMA" id="MASIKHD"/>
<dbReference type="Pfam" id="PF00307">
    <property type="entry name" value="CH"/>
    <property type="match status" value="1"/>
</dbReference>
<reference evidence="3 4" key="1">
    <citation type="journal article" date="2010" name="Cell">
        <title>The genome of Naegleria gruberi illuminates early eukaryotic versatility.</title>
        <authorList>
            <person name="Fritz-Laylin L.K."/>
            <person name="Prochnik S.E."/>
            <person name="Ginger M.L."/>
            <person name="Dacks J.B."/>
            <person name="Carpenter M.L."/>
            <person name="Field M.C."/>
            <person name="Kuo A."/>
            <person name="Paredez A."/>
            <person name="Chapman J."/>
            <person name="Pham J."/>
            <person name="Shu S."/>
            <person name="Neupane R."/>
            <person name="Cipriano M."/>
            <person name="Mancuso J."/>
            <person name="Tu H."/>
            <person name="Salamov A."/>
            <person name="Lindquist E."/>
            <person name="Shapiro H."/>
            <person name="Lucas S."/>
            <person name="Grigoriev I.V."/>
            <person name="Cande W.Z."/>
            <person name="Fulton C."/>
            <person name="Rokhsar D.S."/>
            <person name="Dawson S.C."/>
        </authorList>
    </citation>
    <scope>NUCLEOTIDE SEQUENCE [LARGE SCALE GENOMIC DNA]</scope>
    <source>
        <strain evidence="3 4">NEG-M</strain>
    </source>
</reference>
<dbReference type="RefSeq" id="XP_002672611.1">
    <property type="nucleotide sequence ID" value="XM_002672565.1"/>
</dbReference>
<keyword evidence="4" id="KW-1185">Reference proteome</keyword>
<evidence type="ECO:0000259" key="2">
    <source>
        <dbReference type="PROSITE" id="PS50021"/>
    </source>
</evidence>
<dbReference type="eggNOG" id="KOG2046">
    <property type="taxonomic scope" value="Eukaryota"/>
</dbReference>
<feature type="compositionally biased region" description="Polar residues" evidence="1">
    <location>
        <begin position="205"/>
        <end position="215"/>
    </location>
</feature>
<dbReference type="AlphaFoldDB" id="D2VTI9"/>
<dbReference type="SUPFAM" id="SSF47576">
    <property type="entry name" value="Calponin-homology domain, CH-domain"/>
    <property type="match status" value="1"/>
</dbReference>
<evidence type="ECO:0000313" key="3">
    <source>
        <dbReference type="EMBL" id="EFC39867.1"/>
    </source>
</evidence>
<dbReference type="GO" id="GO:0007015">
    <property type="term" value="P:actin filament organization"/>
    <property type="evidence" value="ECO:0007669"/>
    <property type="project" value="TreeGrafter"/>
</dbReference>
<dbReference type="STRING" id="5762.D2VTI9"/>
<dbReference type="InParanoid" id="D2VTI9"/>
<gene>
    <name evidence="3" type="primary">AM1b</name>
    <name evidence="3" type="ORF">NAEGRDRAFT_81173</name>
</gene>
<dbReference type="EMBL" id="GG738896">
    <property type="protein sequence ID" value="EFC39867.1"/>
    <property type="molecule type" value="Genomic_DNA"/>
</dbReference>
<feature type="compositionally biased region" description="Basic and acidic residues" evidence="1">
    <location>
        <begin position="216"/>
        <end position="239"/>
    </location>
</feature>
<dbReference type="InterPro" id="IPR036872">
    <property type="entry name" value="CH_dom_sf"/>
</dbReference>
<protein>
    <submittedName>
        <fullName evidence="3">Uncharacterized protein AM1b</fullName>
    </submittedName>
</protein>
<name>D2VTI9_NAEGR</name>
<dbReference type="PRINTS" id="PR00889">
    <property type="entry name" value="CALPONIN"/>
</dbReference>
<dbReference type="Pfam" id="PF09851">
    <property type="entry name" value="SHOCT"/>
    <property type="match status" value="1"/>
</dbReference>